<feature type="transmembrane region" description="Helical" evidence="1">
    <location>
        <begin position="518"/>
        <end position="539"/>
    </location>
</feature>
<name>Q2GI16_EHRCR</name>
<feature type="transmembrane region" description="Helical" evidence="1">
    <location>
        <begin position="551"/>
        <end position="576"/>
    </location>
</feature>
<evidence type="ECO:0000313" key="3">
    <source>
        <dbReference type="Proteomes" id="UP000008320"/>
    </source>
</evidence>
<reference evidence="2 3" key="1">
    <citation type="journal article" date="2006" name="PLoS Genet.">
        <title>Comparative genomics of emerging human ehrlichiosis agents.</title>
        <authorList>
            <person name="Dunning Hotopp J.C."/>
            <person name="Lin M."/>
            <person name="Madupu R."/>
            <person name="Crabtree J."/>
            <person name="Angiuoli S.V."/>
            <person name="Eisen J.A."/>
            <person name="Seshadri R."/>
            <person name="Ren Q."/>
            <person name="Wu M."/>
            <person name="Utterback T.R."/>
            <person name="Smith S."/>
            <person name="Lewis M."/>
            <person name="Khouri H."/>
            <person name="Zhang C."/>
            <person name="Niu H."/>
            <person name="Lin Q."/>
            <person name="Ohashi N."/>
            <person name="Zhi N."/>
            <person name="Nelson W."/>
            <person name="Brinkac L.M."/>
            <person name="Dodson R.J."/>
            <person name="Rosovitz M.J."/>
            <person name="Sundaram J."/>
            <person name="Daugherty S.C."/>
            <person name="Davidsen T."/>
            <person name="Durkin A.S."/>
            <person name="Gwinn M."/>
            <person name="Haft D.H."/>
            <person name="Selengut J.D."/>
            <person name="Sullivan S.A."/>
            <person name="Zafar N."/>
            <person name="Zhou L."/>
            <person name="Benahmed F."/>
            <person name="Forberger H."/>
            <person name="Halpin R."/>
            <person name="Mulligan S."/>
            <person name="Robinson J."/>
            <person name="White O."/>
            <person name="Rikihisa Y."/>
            <person name="Tettelin H."/>
        </authorList>
    </citation>
    <scope>NUCLEOTIDE SEQUENCE [LARGE SCALE GENOMIC DNA]</scope>
    <source>
        <strain evidence="3">ATCC CRL-10679 / Arkansas</strain>
    </source>
</reference>
<keyword evidence="1" id="KW-1133">Transmembrane helix</keyword>
<sequence>MLIMRRMAIARYTKPLIFSKILNFDPSFINMLESLEAEDILLLKDELGSVFYYLIMSLYDVSGIQNDSSGAIRERLKRVLLDAIEQSNSDQSGAVGSQVSEIREIRDRLRSAYQSISNRVCRTLISALGNETLQEETDSNITQQSNLQRRLQMFQYVIQAVEILADKLNTAVVEGKVSPEQVSEYLSCTNESHDSIAPDTMSALVKLYSLTDDPQLTDLAYSLVKTFLMKFGRYKLDGQGRNSMHYAVNMCSPERQESFLCEMIQPSIYERVSIVNEVDASRNNLMHYAACAPYMNYQILKYLVKNFPAMMTQQNCYGDTPLHIMSYVYFVNFAKILSSYNITYRENMNALKEVVDRGLPLSQMRERVMSIRRNDEALSRQLKAYVDESVGTYQLLLTMVPLRQIFEVRNNAGHTVYDIMNASMSNIGNERLEALLQDFSQASSRLPIYDCRIDSQHELCVNLCFSNKYRVVGKSGYGHVLYTHVKRMYDLISYKFSEISDSRMRCIKIENERGNNRYLSMLVVMMLMALCVLNTVLHFKTRSILGIEQGLYRSVLFSAISVVFFVSICVFCIVYAKYVDVADKKLIIEEEGYARSILLSHLDVQETDTSQRRREG</sequence>
<dbReference type="Proteomes" id="UP000008320">
    <property type="component" value="Chromosome"/>
</dbReference>
<dbReference type="Gene3D" id="1.25.40.20">
    <property type="entry name" value="Ankyrin repeat-containing domain"/>
    <property type="match status" value="1"/>
</dbReference>
<dbReference type="EMBL" id="CP000236">
    <property type="protein sequence ID" value="ABD45150.1"/>
    <property type="molecule type" value="Genomic_DNA"/>
</dbReference>
<keyword evidence="3" id="KW-1185">Reference proteome</keyword>
<gene>
    <name evidence="2" type="ordered locus">ECH_0087</name>
</gene>
<proteinExistence type="predicted"/>
<dbReference type="RefSeq" id="WP_011452389.1">
    <property type="nucleotide sequence ID" value="NC_007799.1"/>
</dbReference>
<evidence type="ECO:0000256" key="1">
    <source>
        <dbReference type="SAM" id="Phobius"/>
    </source>
</evidence>
<dbReference type="STRING" id="205920.ECH_0087"/>
<dbReference type="OrthoDB" id="7163177at2"/>
<dbReference type="SUPFAM" id="SSF48403">
    <property type="entry name" value="Ankyrin repeat"/>
    <property type="match status" value="1"/>
</dbReference>
<dbReference type="KEGG" id="ech:ECH_0087"/>
<dbReference type="AlphaFoldDB" id="Q2GI16"/>
<evidence type="ECO:0008006" key="4">
    <source>
        <dbReference type="Google" id="ProtNLM"/>
    </source>
</evidence>
<organism evidence="2 3">
    <name type="scientific">Ehrlichia chaffeensis (strain ATCC CRL-10679 / Arkansas)</name>
    <dbReference type="NCBI Taxonomy" id="205920"/>
    <lineage>
        <taxon>Bacteria</taxon>
        <taxon>Pseudomonadati</taxon>
        <taxon>Pseudomonadota</taxon>
        <taxon>Alphaproteobacteria</taxon>
        <taxon>Rickettsiales</taxon>
        <taxon>Anaplasmataceae</taxon>
        <taxon>Ehrlichia</taxon>
    </lineage>
</organism>
<keyword evidence="1" id="KW-0472">Membrane</keyword>
<dbReference type="HOGENOM" id="CLU_425628_0_0_5"/>
<accession>Q2GI16</accession>
<protein>
    <recommendedName>
        <fullName evidence="4">Ankyrin repeat domain protein</fullName>
    </recommendedName>
</protein>
<keyword evidence="1" id="KW-0812">Transmembrane</keyword>
<dbReference type="InterPro" id="IPR036770">
    <property type="entry name" value="Ankyrin_rpt-contain_sf"/>
</dbReference>
<evidence type="ECO:0000313" key="2">
    <source>
        <dbReference type="EMBL" id="ABD45150.1"/>
    </source>
</evidence>